<dbReference type="EMBL" id="PTQR01000128">
    <property type="protein sequence ID" value="TKX18688.1"/>
    <property type="molecule type" value="Genomic_DNA"/>
</dbReference>
<evidence type="ECO:0000256" key="5">
    <source>
        <dbReference type="ARBA" id="ARBA00022692"/>
    </source>
</evidence>
<reference evidence="12 13" key="1">
    <citation type="submission" date="2018-02" db="EMBL/GenBank/DDBJ databases">
        <title>Draft genome sequences of Elsinoe sp., causing black scab on jojoba.</title>
        <authorList>
            <person name="Stodart B."/>
            <person name="Jeffress S."/>
            <person name="Ash G."/>
            <person name="Arun Chinnappa K."/>
        </authorList>
    </citation>
    <scope>NUCLEOTIDE SEQUENCE [LARGE SCALE GENOMIC DNA]</scope>
    <source>
        <strain evidence="12 13">Hillstone_2</strain>
    </source>
</reference>
<dbReference type="Pfam" id="PF17050">
    <property type="entry name" value="AIM5"/>
    <property type="match status" value="1"/>
</dbReference>
<organism evidence="12 13">
    <name type="scientific">Elsinoe australis</name>
    <dbReference type="NCBI Taxonomy" id="40998"/>
    <lineage>
        <taxon>Eukaryota</taxon>
        <taxon>Fungi</taxon>
        <taxon>Dikarya</taxon>
        <taxon>Ascomycota</taxon>
        <taxon>Pezizomycotina</taxon>
        <taxon>Dothideomycetes</taxon>
        <taxon>Dothideomycetidae</taxon>
        <taxon>Myriangiales</taxon>
        <taxon>Elsinoaceae</taxon>
        <taxon>Elsinoe</taxon>
    </lineage>
</organism>
<gene>
    <name evidence="12" type="ORF">C1H76_9478</name>
</gene>
<keyword evidence="5 11" id="KW-0812">Transmembrane</keyword>
<keyword evidence="7 11" id="KW-0496">Mitochondrion</keyword>
<evidence type="ECO:0000256" key="2">
    <source>
        <dbReference type="ARBA" id="ARBA00004370"/>
    </source>
</evidence>
<dbReference type="AlphaFoldDB" id="A0A4U7AL20"/>
<evidence type="ECO:0000256" key="4">
    <source>
        <dbReference type="ARBA" id="ARBA00018170"/>
    </source>
</evidence>
<dbReference type="GO" id="GO:0042407">
    <property type="term" value="P:cristae formation"/>
    <property type="evidence" value="ECO:0007669"/>
    <property type="project" value="InterPro"/>
</dbReference>
<evidence type="ECO:0000313" key="13">
    <source>
        <dbReference type="Proteomes" id="UP000308133"/>
    </source>
</evidence>
<dbReference type="InterPro" id="IPR031463">
    <property type="entry name" value="Mic12"/>
</dbReference>
<proteinExistence type="inferred from homology"/>
<dbReference type="GO" id="GO:0044284">
    <property type="term" value="C:mitochondrial crista junction"/>
    <property type="evidence" value="ECO:0007669"/>
    <property type="project" value="InterPro"/>
</dbReference>
<comment type="function">
    <text evidence="1 11">Component of the MICOS complex, a large protein complex of the mitochondrial inner membrane that plays crucial roles in the maintenance of crista junctions, inner membrane architecture, and formation of contact sites to the outer membrane.</text>
</comment>
<sequence length="124" mass="13768">MGFTTGFIGGITLTTTLLYLSLAVHERTRLRQASLLRQQALILNNVVSPATPIAPSTSRSATPGLQERLKERWNRELEGNMRKVYGVDWRGVREEVEERVAGVWGRAMQGTREGVEEGGKKVSS</sequence>
<evidence type="ECO:0000256" key="11">
    <source>
        <dbReference type="RuleBase" id="RU363010"/>
    </source>
</evidence>
<evidence type="ECO:0000256" key="10">
    <source>
        <dbReference type="ARBA" id="ARBA00032985"/>
    </source>
</evidence>
<keyword evidence="11" id="KW-0999">Mitochondrion inner membrane</keyword>
<evidence type="ECO:0000256" key="1">
    <source>
        <dbReference type="ARBA" id="ARBA00002689"/>
    </source>
</evidence>
<evidence type="ECO:0000256" key="8">
    <source>
        <dbReference type="ARBA" id="ARBA00023136"/>
    </source>
</evidence>
<evidence type="ECO:0000313" key="12">
    <source>
        <dbReference type="EMBL" id="TKX18688.1"/>
    </source>
</evidence>
<name>A0A4U7AL20_9PEZI</name>
<protein>
    <recommendedName>
        <fullName evidence="4 11">MICOS complex subunit MIC12</fullName>
    </recommendedName>
    <alternativeName>
        <fullName evidence="10 11">Altered inheritance of mitochondria protein 5, mitochondrial</fullName>
    </alternativeName>
    <alternativeName>
        <fullName evidence="9 11">Found in mitochondrial proteome protein 51</fullName>
    </alternativeName>
</protein>
<keyword evidence="8 11" id="KW-0472">Membrane</keyword>
<dbReference type="GO" id="GO:0061617">
    <property type="term" value="C:MICOS complex"/>
    <property type="evidence" value="ECO:0007669"/>
    <property type="project" value="UniProtKB-UniRule"/>
</dbReference>
<feature type="transmembrane region" description="Helical" evidence="11">
    <location>
        <begin position="6"/>
        <end position="24"/>
    </location>
</feature>
<accession>A0A4U7AL20</accession>
<evidence type="ECO:0000256" key="3">
    <source>
        <dbReference type="ARBA" id="ARBA00009188"/>
    </source>
</evidence>
<dbReference type="Proteomes" id="UP000308133">
    <property type="component" value="Unassembled WGS sequence"/>
</dbReference>
<comment type="subcellular location">
    <subcellularLocation>
        <location evidence="2">Membrane</location>
    </subcellularLocation>
    <subcellularLocation>
        <location evidence="11">Mitochondrion inner membrane</location>
        <topology evidence="11">Single-pass membrane protein</topology>
    </subcellularLocation>
</comment>
<comment type="subunit">
    <text evidence="11">Component of the mitochondrial contact site and cristae organizing system (MICOS) complex.</text>
</comment>
<evidence type="ECO:0000256" key="6">
    <source>
        <dbReference type="ARBA" id="ARBA00022989"/>
    </source>
</evidence>
<comment type="similarity">
    <text evidence="3 11">Belongs to the MICOS complex subunit Mic12 family.</text>
</comment>
<keyword evidence="6 11" id="KW-1133">Transmembrane helix</keyword>
<evidence type="ECO:0000256" key="7">
    <source>
        <dbReference type="ARBA" id="ARBA00023128"/>
    </source>
</evidence>
<evidence type="ECO:0000256" key="9">
    <source>
        <dbReference type="ARBA" id="ARBA00032159"/>
    </source>
</evidence>
<comment type="caution">
    <text evidence="12">The sequence shown here is derived from an EMBL/GenBank/DDBJ whole genome shotgun (WGS) entry which is preliminary data.</text>
</comment>